<keyword evidence="2" id="KW-0433">Leucine-rich repeat</keyword>
<keyword evidence="4" id="KW-0472">Membrane</keyword>
<feature type="compositionally biased region" description="Polar residues" evidence="3">
    <location>
        <begin position="1718"/>
        <end position="1732"/>
    </location>
</feature>
<dbReference type="InterPro" id="IPR013783">
    <property type="entry name" value="Ig-like_fold"/>
</dbReference>
<comment type="caution">
    <text evidence="7">The sequence shown here is derived from an EMBL/GenBank/DDBJ whole genome shotgun (WGS) entry which is preliminary data.</text>
</comment>
<feature type="chain" id="PRO_5043732714" description="Leucine-rich repeat-containing N-terminal plant-type domain-containing protein" evidence="5">
    <location>
        <begin position="44"/>
        <end position="1813"/>
    </location>
</feature>
<dbReference type="SUPFAM" id="SSF49265">
    <property type="entry name" value="Fibronectin type III"/>
    <property type="match status" value="1"/>
</dbReference>
<evidence type="ECO:0000313" key="7">
    <source>
        <dbReference type="EMBL" id="KAK9786282.1"/>
    </source>
</evidence>
<dbReference type="InterPro" id="IPR032675">
    <property type="entry name" value="LRR_dom_sf"/>
</dbReference>
<dbReference type="SUPFAM" id="SSF52058">
    <property type="entry name" value="L domain-like"/>
    <property type="match status" value="1"/>
</dbReference>
<evidence type="ECO:0000313" key="8">
    <source>
        <dbReference type="Proteomes" id="UP001465755"/>
    </source>
</evidence>
<dbReference type="CDD" id="cd00063">
    <property type="entry name" value="FN3"/>
    <property type="match status" value="1"/>
</dbReference>
<dbReference type="Gene3D" id="3.30.70.1230">
    <property type="entry name" value="Nucleotide cyclase"/>
    <property type="match status" value="3"/>
</dbReference>
<evidence type="ECO:0000256" key="2">
    <source>
        <dbReference type="ARBA" id="ARBA00022614"/>
    </source>
</evidence>
<sequence length="1813" mass="194137">MCKQKARHMTALKSCQRQRRSADHFGTLVFLCAIACLPNGCKGQTPPTDATDKQVLLAFKDAASDGVSQQGLLDTWNPDTDPCQSNWLGIECSCIQVFQPSGNCNNTVGNASHVYGILLGDTFVTHGGSLQGSLTPQLGLLSELRYLDLRGLGLQGQVPEELGNASRLSQLLLSGNDLSGGLPGFVTLSPNLLTAALNDNNFSGVVPSSWCAIGSNNDTQIDLSGNARLCGSVPACLGGQLISIQGTGLYVPDNPAANPSGSVCDIQPPSCNAGCGIMLPSVWTNVRTITFNFTAFQPPPGYNGNITYSWGLGSDRELADVLPLRPFNGTQRTLDNFSIGGTDLTDVTVYATNYTLALKALLGGQDYWVVVQGATQTAFNNATNTTAGPIRVDAAAPTLPSSGHIYTGQNCQPSTSQTATNYLSACWTPFEDPSGGSITSYSVQGFVAEIDPITHNPITGANISDQVPVNLATRYTLQRLHLRRGKEYLVRVMAIDETGVSGFADSAPLSIVGVNHSLAPGQVTAIVASTVIVSCFVVGILSFFILKHRFQGKAAEKKHAREKAKQFKGLLSSLNTSTAGAGGVADELNSARQLAFVVTDMESSTAMADANTHAFSRLQEIHDAVMREGIARYGGYEIGTEGDSFHVAFRTVADAVHFCMEVQMVLLETNWPREVLKLGPCKMVADSTSKEVLFRGPRGLEYHFHPPPALHDRRGLALVSLCLPTSLATVQNADSQSAHTTLMTSRLRLLGVGTSNEVPAAVAEALREVLAIVAMQFQGYFFQQHPQLGRFMVAFPSSLEALRFCHAAQLGLMYRRWPNERGIHNNGRTEFAPDGRLLFAGPRMAMAVHESADFKVEQEEGGDKVVKWEGLTYVGPAVAFAQRLGQAAHGGQVVLSGSAWASVQDSLPGLSQVISLGTHQFHNVRPDPSLIMEVMPAILARRTFPRLQSDGVLDPGFRESPDPTFNMAILFIKVSRPAEVLMAEQAMGPGSDDDIVRTLTAFNMGVAKVSRLVRRLLPKFRGYECKEPEPGKFTLAFRFLQDAIRWCAAVQADLLDLNWPPLLLTWDECREVQCPASDDRVWRGLKVSMGLAYGKPQYRKPLSTGRADYYGTLPNLAARVMSMAAPGQVLVEASPLVSKEMRISREDSAACYPLASQPSEIDVGDENDEKLRMELLGCYLLKGFDDPKVIYQVIPYTLRERTFESPKNAARVSHLPRRPHKLGGALDGMASLLGAGALSGSENSCSSPRMSRGPGLLSRTGSSTAVRAVGTVLGTLHCGHGDGSSPRWHHRGRDTDTGSLPAQTSNVSTLQSVRDVEEGGAAHELRASMDGGASVSRNSTTHGPNSDAEILDIDSPSGSVTHPQQPPWGSFVGRLTRRMRHYGLPLGRPSAEPLTAADAALAASHKQAALQEMSKMSAAHAKAAAEMQDSVRQSLAGYAHPDRPANDLAHQSAPSPRTRASSGTHPLHHSASSPASSDPGGQYGDGSQPGTPPSSRVNGAQGASSSTQQNSHPLEDRGQLHHEPLIAGSAPPTMASPFSADFMQRPAGPRETPSAPASASPTSRASGDSRSPQRQGHDIGANRGSYNDMTAFGSTDLLNESYAREIAQLFLAGRNLGTVATNNSMYHPSYSGHSVPTSPDQGSTSAMLRAASNARATIELGLLSPTQKESSFDFGPAQQQPSQAAEEPVRRSISLDPRMQRTSVQPSSSRFQSRFSNVDESSSPRGSQTPLLRRTTNARLYFESCQAREAAPTHALELKSLQICVMHITDHDASPTFHIIIRPAGTSAGSLQPCTNSQGTEVLEKFKTCTVTE</sequence>
<comment type="subcellular location">
    <subcellularLocation>
        <location evidence="1">Cytoplasm</location>
        <location evidence="1">Cytoskeleton</location>
        <location evidence="1">Cilium axoneme</location>
    </subcellularLocation>
</comment>
<feature type="signal peptide" evidence="5">
    <location>
        <begin position="1"/>
        <end position="43"/>
    </location>
</feature>
<dbReference type="EMBL" id="JALJOQ010000276">
    <property type="protein sequence ID" value="KAK9786282.1"/>
    <property type="molecule type" value="Genomic_DNA"/>
</dbReference>
<feature type="compositionally biased region" description="Polar residues" evidence="3">
    <location>
        <begin position="1335"/>
        <end position="1344"/>
    </location>
</feature>
<proteinExistence type="predicted"/>
<keyword evidence="5" id="KW-0732">Signal</keyword>
<feature type="region of interest" description="Disordered" evidence="3">
    <location>
        <begin position="1277"/>
        <end position="1371"/>
    </location>
</feature>
<evidence type="ECO:0000256" key="4">
    <source>
        <dbReference type="SAM" id="Phobius"/>
    </source>
</evidence>
<feature type="compositionally biased region" description="Basic and acidic residues" evidence="3">
    <location>
        <begin position="1314"/>
        <end position="1327"/>
    </location>
</feature>
<dbReference type="InterPro" id="IPR050697">
    <property type="entry name" value="Adenylyl/Guanylyl_Cyclase_3/4"/>
</dbReference>
<feature type="compositionally biased region" description="Low complexity" evidence="3">
    <location>
        <begin position="1549"/>
        <end position="1566"/>
    </location>
</feature>
<evidence type="ECO:0000256" key="1">
    <source>
        <dbReference type="ARBA" id="ARBA00004430"/>
    </source>
</evidence>
<feature type="domain" description="Leucine-rich repeat-containing N-terminal plant-type" evidence="6">
    <location>
        <begin position="50"/>
        <end position="93"/>
    </location>
</feature>
<reference evidence="7 8" key="1">
    <citation type="journal article" date="2024" name="Nat. Commun.">
        <title>Phylogenomics reveals the evolutionary origins of lichenization in chlorophyte algae.</title>
        <authorList>
            <person name="Puginier C."/>
            <person name="Libourel C."/>
            <person name="Otte J."/>
            <person name="Skaloud P."/>
            <person name="Haon M."/>
            <person name="Grisel S."/>
            <person name="Petersen M."/>
            <person name="Berrin J.G."/>
            <person name="Delaux P.M."/>
            <person name="Dal Grande F."/>
            <person name="Keller J."/>
        </authorList>
    </citation>
    <scope>NUCLEOTIDE SEQUENCE [LARGE SCALE GENOMIC DNA]</scope>
    <source>
        <strain evidence="7 8">SAG 2036</strain>
    </source>
</reference>
<dbReference type="InterPro" id="IPR036116">
    <property type="entry name" value="FN3_sf"/>
</dbReference>
<dbReference type="Proteomes" id="UP001465755">
    <property type="component" value="Unassembled WGS sequence"/>
</dbReference>
<evidence type="ECO:0000259" key="6">
    <source>
        <dbReference type="Pfam" id="PF08263"/>
    </source>
</evidence>
<dbReference type="GO" id="GO:0005930">
    <property type="term" value="C:axoneme"/>
    <property type="evidence" value="ECO:0007669"/>
    <property type="project" value="UniProtKB-SubCell"/>
</dbReference>
<dbReference type="InterPro" id="IPR029787">
    <property type="entry name" value="Nucleotide_cyclase"/>
</dbReference>
<gene>
    <name evidence="7" type="ORF">WJX73_000303</name>
</gene>
<feature type="compositionally biased region" description="Polar residues" evidence="3">
    <location>
        <begin position="1493"/>
        <end position="1512"/>
    </location>
</feature>
<feature type="compositionally biased region" description="Low complexity" evidence="3">
    <location>
        <begin position="1676"/>
        <end position="1686"/>
    </location>
</feature>
<name>A0AAW1NNB0_9CHLO</name>
<dbReference type="InterPro" id="IPR003961">
    <property type="entry name" value="FN3_dom"/>
</dbReference>
<dbReference type="Gene3D" id="2.60.40.10">
    <property type="entry name" value="Immunoglobulins"/>
    <property type="match status" value="1"/>
</dbReference>
<accession>A0AAW1NNB0</accession>
<feature type="compositionally biased region" description="Polar residues" evidence="3">
    <location>
        <begin position="1297"/>
        <end position="1312"/>
    </location>
</feature>
<evidence type="ECO:0000256" key="3">
    <source>
        <dbReference type="SAM" id="MobiDB-lite"/>
    </source>
</evidence>
<evidence type="ECO:0000256" key="5">
    <source>
        <dbReference type="SAM" id="SignalP"/>
    </source>
</evidence>
<feature type="compositionally biased region" description="Basic and acidic residues" evidence="3">
    <location>
        <begin position="1513"/>
        <end position="1524"/>
    </location>
</feature>
<dbReference type="PANTHER" id="PTHR43081:SF1">
    <property type="entry name" value="ADENYLATE CYCLASE, TERMINAL-DIFFERENTIATION SPECIFIC"/>
    <property type="match status" value="1"/>
</dbReference>
<protein>
    <recommendedName>
        <fullName evidence="6">Leucine-rich repeat-containing N-terminal plant-type domain-containing protein</fullName>
    </recommendedName>
</protein>
<dbReference type="Gene3D" id="3.80.10.10">
    <property type="entry name" value="Ribonuclease Inhibitor"/>
    <property type="match status" value="1"/>
</dbReference>
<keyword evidence="4" id="KW-0812">Transmembrane</keyword>
<keyword evidence="8" id="KW-1185">Reference proteome</keyword>
<organism evidence="7 8">
    <name type="scientific">Symbiochloris irregularis</name>
    <dbReference type="NCBI Taxonomy" id="706552"/>
    <lineage>
        <taxon>Eukaryota</taxon>
        <taxon>Viridiplantae</taxon>
        <taxon>Chlorophyta</taxon>
        <taxon>core chlorophytes</taxon>
        <taxon>Trebouxiophyceae</taxon>
        <taxon>Trebouxiales</taxon>
        <taxon>Trebouxiaceae</taxon>
        <taxon>Symbiochloris</taxon>
    </lineage>
</organism>
<dbReference type="Pfam" id="PF08263">
    <property type="entry name" value="LRRNT_2"/>
    <property type="match status" value="1"/>
</dbReference>
<dbReference type="InterPro" id="IPR013210">
    <property type="entry name" value="LRR_N_plant-typ"/>
</dbReference>
<dbReference type="SUPFAM" id="SSF55073">
    <property type="entry name" value="Nucleotide cyclase"/>
    <property type="match status" value="3"/>
</dbReference>
<feature type="region of interest" description="Disordered" evidence="3">
    <location>
        <begin position="1438"/>
        <end position="1587"/>
    </location>
</feature>
<dbReference type="PANTHER" id="PTHR43081">
    <property type="entry name" value="ADENYLATE CYCLASE, TERMINAL-DIFFERENTIATION SPECIFIC-RELATED"/>
    <property type="match status" value="1"/>
</dbReference>
<feature type="region of interest" description="Disordered" evidence="3">
    <location>
        <begin position="1667"/>
        <end position="1732"/>
    </location>
</feature>
<keyword evidence="4" id="KW-1133">Transmembrane helix</keyword>
<feature type="compositionally biased region" description="Low complexity" evidence="3">
    <location>
        <begin position="1703"/>
        <end position="1716"/>
    </location>
</feature>
<feature type="region of interest" description="Disordered" evidence="3">
    <location>
        <begin position="1238"/>
        <end position="1262"/>
    </location>
</feature>
<feature type="transmembrane region" description="Helical" evidence="4">
    <location>
        <begin position="525"/>
        <end position="546"/>
    </location>
</feature>
<feature type="compositionally biased region" description="Polar residues" evidence="3">
    <location>
        <begin position="1452"/>
        <end position="1464"/>
    </location>
</feature>